<dbReference type="STRING" id="1235591.CAK95_01950"/>
<dbReference type="Pfam" id="PF11158">
    <property type="entry name" value="DUF2938"/>
    <property type="match status" value="1"/>
</dbReference>
<dbReference type="RefSeq" id="WP_086086294.1">
    <property type="nucleotide sequence ID" value="NZ_CP021112.1"/>
</dbReference>
<protein>
    <submittedName>
        <fullName evidence="1">Uncharacterized protein</fullName>
    </submittedName>
</protein>
<gene>
    <name evidence="1" type="ORF">CAK95_01950</name>
</gene>
<proteinExistence type="predicted"/>
<organism evidence="1 2">
    <name type="scientific">Pseudorhodoplanes sinuspersici</name>
    <dbReference type="NCBI Taxonomy" id="1235591"/>
    <lineage>
        <taxon>Bacteria</taxon>
        <taxon>Pseudomonadati</taxon>
        <taxon>Pseudomonadota</taxon>
        <taxon>Alphaproteobacteria</taxon>
        <taxon>Hyphomicrobiales</taxon>
        <taxon>Pseudorhodoplanes</taxon>
    </lineage>
</organism>
<dbReference type="AlphaFoldDB" id="A0A1W6ZL65"/>
<keyword evidence="2" id="KW-1185">Reference proteome</keyword>
<evidence type="ECO:0000313" key="1">
    <source>
        <dbReference type="EMBL" id="ARP97977.1"/>
    </source>
</evidence>
<dbReference type="Proteomes" id="UP000194137">
    <property type="component" value="Chromosome"/>
</dbReference>
<dbReference type="OrthoDB" id="9812539at2"/>
<accession>A0A1W6ZL65</accession>
<dbReference type="KEGG" id="psin:CAK95_01950"/>
<name>A0A1W6ZL65_9HYPH</name>
<dbReference type="InterPro" id="IPR021329">
    <property type="entry name" value="DUF2938"/>
</dbReference>
<sequence>MEFVLRAVLMGVGATVLMDLWAVFLKRAFAISSLDYAMVGRWLGHMAAGRFTHARIAASPAIRGERAIGWAAHYAIGIIFAGLLLIACGPGWARSPTLGPALAAGILTVAAPFFILQPGLGLGIAASRTPKPNLARIRSLVTHTIFGFGLYGSAEILAKVMPP</sequence>
<evidence type="ECO:0000313" key="2">
    <source>
        <dbReference type="Proteomes" id="UP000194137"/>
    </source>
</evidence>
<dbReference type="EMBL" id="CP021112">
    <property type="protein sequence ID" value="ARP97977.1"/>
    <property type="molecule type" value="Genomic_DNA"/>
</dbReference>
<reference evidence="1 2" key="1">
    <citation type="submission" date="2017-05" db="EMBL/GenBank/DDBJ databases">
        <title>Full genome sequence of Pseudorhodoplanes sinuspersici.</title>
        <authorList>
            <person name="Dastgheib S.M.M."/>
            <person name="Shavandi M."/>
            <person name="Tirandaz H."/>
        </authorList>
    </citation>
    <scope>NUCLEOTIDE SEQUENCE [LARGE SCALE GENOMIC DNA]</scope>
    <source>
        <strain evidence="1 2">RIPI110</strain>
    </source>
</reference>